<dbReference type="GO" id="GO:0005737">
    <property type="term" value="C:cytoplasm"/>
    <property type="evidence" value="ECO:0007669"/>
    <property type="project" value="UniProtKB-UniRule"/>
</dbReference>
<evidence type="ECO:0000259" key="10">
    <source>
        <dbReference type="Pfam" id="PF01979"/>
    </source>
</evidence>
<dbReference type="Gene3D" id="3.20.20.140">
    <property type="entry name" value="Metal-dependent hydrolases"/>
    <property type="match status" value="1"/>
</dbReference>
<keyword evidence="7" id="KW-0408">Iron</keyword>
<dbReference type="SUPFAM" id="SSF51556">
    <property type="entry name" value="Metallo-dependent hydrolases"/>
    <property type="match status" value="1"/>
</dbReference>
<dbReference type="GO" id="GO:0019556">
    <property type="term" value="P:L-histidine catabolic process to glutamate and formamide"/>
    <property type="evidence" value="ECO:0007669"/>
    <property type="project" value="UniProtKB-UniRule"/>
</dbReference>
<comment type="pathway">
    <text evidence="1">Amino-acid degradation.</text>
</comment>
<evidence type="ECO:0000256" key="3">
    <source>
        <dbReference type="ARBA" id="ARBA00022723"/>
    </source>
</evidence>
<dbReference type="PANTHER" id="PTHR42752:SF1">
    <property type="entry name" value="IMIDAZOLONEPROPIONASE-RELATED"/>
    <property type="match status" value="1"/>
</dbReference>
<evidence type="ECO:0000256" key="1">
    <source>
        <dbReference type="ARBA" id="ARBA00005023"/>
    </source>
</evidence>
<dbReference type="InterPro" id="IPR032466">
    <property type="entry name" value="Metal_Hydrolase"/>
</dbReference>
<proteinExistence type="predicted"/>
<organism evidence="12 13">
    <name type="scientific">Eiseniibacteriota bacterium</name>
    <dbReference type="NCBI Taxonomy" id="2212470"/>
    <lineage>
        <taxon>Bacteria</taxon>
        <taxon>Candidatus Eiseniibacteriota</taxon>
    </lineage>
</organism>
<dbReference type="GO" id="GO:0046872">
    <property type="term" value="F:metal ion binding"/>
    <property type="evidence" value="ECO:0007669"/>
    <property type="project" value="UniProtKB-KW"/>
</dbReference>
<keyword evidence="4 12" id="KW-0378">Hydrolase</keyword>
<dbReference type="Gene3D" id="2.30.40.10">
    <property type="entry name" value="Urease, subunit C, domain 1"/>
    <property type="match status" value="1"/>
</dbReference>
<sequence>MPVTPRPSPSRAGAGSSCPGSRLERAARATVTLGSPRDASGRLVAGRTAYMILHNTSEVATPDPEGRRVLRYPRGAVVFQDGRVLEVGSAAELSARHRDARPLNANGHLVTPGLVDCHTHMIFAGHRALELQRRLRGEDYAAIAAAGGGIRATATATLDEMENRPDALEKRLASRLERWRANGCTTVEVKSGYALTPSGEESLLERIRGAAQRVPVRLHRTALLLHALPEPYQDRREEFLDELCRSTLPSIRDRDLATAVDVFCDPVAFSLEECRRVLERARGLGLAIKLHADQLSRSGGAELAAELGARSADHLESATEEDWRALGESGTVGVLLPAAALTLRQSLPEAGMLRRAGARVAIATDFNPGTSPAQSLLECAALASRLCGFDAEEALLAITWNAARALGAESEVGHLTPGACGDAVIWECETLEELPYWLPAVRPDCVFIRGADLALPAVERRVWP</sequence>
<dbReference type="InterPro" id="IPR011059">
    <property type="entry name" value="Metal-dep_hydrolase_composite"/>
</dbReference>
<keyword evidence="6" id="KW-0862">Zinc</keyword>
<dbReference type="NCBIfam" id="TIGR01224">
    <property type="entry name" value="hutI"/>
    <property type="match status" value="1"/>
</dbReference>
<keyword evidence="3" id="KW-0479">Metal-binding</keyword>
<evidence type="ECO:0000256" key="2">
    <source>
        <dbReference type="ARBA" id="ARBA00012864"/>
    </source>
</evidence>
<evidence type="ECO:0000256" key="8">
    <source>
        <dbReference type="NCBIfam" id="TIGR01224"/>
    </source>
</evidence>
<dbReference type="GO" id="GO:0050480">
    <property type="term" value="F:imidazolonepropionase activity"/>
    <property type="evidence" value="ECO:0007669"/>
    <property type="project" value="UniProtKB-UniRule"/>
</dbReference>
<feature type="domain" description="Amidohydrolase-related" evidence="10">
    <location>
        <begin position="109"/>
        <end position="450"/>
    </location>
</feature>
<dbReference type="PANTHER" id="PTHR42752">
    <property type="entry name" value="IMIDAZOLONEPROPIONASE"/>
    <property type="match status" value="1"/>
</dbReference>
<evidence type="ECO:0000313" key="13">
    <source>
        <dbReference type="Proteomes" id="UP000320184"/>
    </source>
</evidence>
<feature type="domain" description="Aminodeoxyfutalosine deaminase/Imidazolonepropionase-like composite" evidence="11">
    <location>
        <begin position="75"/>
        <end position="100"/>
    </location>
</feature>
<dbReference type="Pfam" id="PF01979">
    <property type="entry name" value="Amidohydro_1"/>
    <property type="match status" value="1"/>
</dbReference>
<accession>A0A538SJY2</accession>
<protein>
    <recommendedName>
        <fullName evidence="2 8">Imidazolonepropionase</fullName>
        <ecNumber evidence="2 8">3.5.2.7</ecNumber>
    </recommendedName>
</protein>
<dbReference type="SUPFAM" id="SSF51338">
    <property type="entry name" value="Composite domain of metallo-dependent hydrolases"/>
    <property type="match status" value="1"/>
</dbReference>
<dbReference type="EC" id="3.5.2.7" evidence="2 8"/>
<dbReference type="EMBL" id="VBOT01000060">
    <property type="protein sequence ID" value="TMQ51679.1"/>
    <property type="molecule type" value="Genomic_DNA"/>
</dbReference>
<keyword evidence="5" id="KW-0369">Histidine metabolism</keyword>
<evidence type="ECO:0000256" key="7">
    <source>
        <dbReference type="ARBA" id="ARBA00023004"/>
    </source>
</evidence>
<dbReference type="Pfam" id="PF22039">
    <property type="entry name" value="HUTI_composite_bact"/>
    <property type="match status" value="1"/>
</dbReference>
<dbReference type="InterPro" id="IPR054418">
    <property type="entry name" value="MQNX/HUTI_composite_N"/>
</dbReference>
<evidence type="ECO:0000259" key="11">
    <source>
        <dbReference type="Pfam" id="PF22039"/>
    </source>
</evidence>
<evidence type="ECO:0000256" key="9">
    <source>
        <dbReference type="SAM" id="MobiDB-lite"/>
    </source>
</evidence>
<evidence type="ECO:0000256" key="5">
    <source>
        <dbReference type="ARBA" id="ARBA00022808"/>
    </source>
</evidence>
<dbReference type="InterPro" id="IPR005920">
    <property type="entry name" value="HutI"/>
</dbReference>
<feature type="region of interest" description="Disordered" evidence="9">
    <location>
        <begin position="1"/>
        <end position="22"/>
    </location>
</feature>
<evidence type="ECO:0000256" key="4">
    <source>
        <dbReference type="ARBA" id="ARBA00022801"/>
    </source>
</evidence>
<reference evidence="12 13" key="1">
    <citation type="journal article" date="2019" name="Nat. Microbiol.">
        <title>Mediterranean grassland soil C-N compound turnover is dependent on rainfall and depth, and is mediated by genomically divergent microorganisms.</title>
        <authorList>
            <person name="Diamond S."/>
            <person name="Andeer P.F."/>
            <person name="Li Z."/>
            <person name="Crits-Christoph A."/>
            <person name="Burstein D."/>
            <person name="Anantharaman K."/>
            <person name="Lane K.R."/>
            <person name="Thomas B.C."/>
            <person name="Pan C."/>
            <person name="Northen T.R."/>
            <person name="Banfield J.F."/>
        </authorList>
    </citation>
    <scope>NUCLEOTIDE SEQUENCE [LARGE SCALE GENOMIC DNA]</scope>
    <source>
        <strain evidence="12">WS_3</strain>
    </source>
</reference>
<evidence type="ECO:0000256" key="6">
    <source>
        <dbReference type="ARBA" id="ARBA00022833"/>
    </source>
</evidence>
<comment type="caution">
    <text evidence="12">The sequence shown here is derived from an EMBL/GenBank/DDBJ whole genome shotgun (WGS) entry which is preliminary data.</text>
</comment>
<gene>
    <name evidence="12" type="primary">hutI</name>
    <name evidence="12" type="ORF">E6K73_05145</name>
</gene>
<name>A0A538SJY2_UNCEI</name>
<dbReference type="InterPro" id="IPR006680">
    <property type="entry name" value="Amidohydro-rel"/>
</dbReference>
<evidence type="ECO:0000313" key="12">
    <source>
        <dbReference type="EMBL" id="TMQ51679.1"/>
    </source>
</evidence>
<dbReference type="AlphaFoldDB" id="A0A538SJY2"/>
<dbReference type="Proteomes" id="UP000320184">
    <property type="component" value="Unassembled WGS sequence"/>
</dbReference>